<dbReference type="InterPro" id="IPR001606">
    <property type="entry name" value="ARID_dom"/>
</dbReference>
<dbReference type="Pfam" id="PF01388">
    <property type="entry name" value="ARID"/>
    <property type="match status" value="1"/>
</dbReference>
<dbReference type="Gene3D" id="3.30.40.100">
    <property type="match status" value="1"/>
</dbReference>
<feature type="region of interest" description="Disordered" evidence="4">
    <location>
        <begin position="241"/>
        <end position="342"/>
    </location>
</feature>
<dbReference type="KEGG" id="cvn:111114852"/>
<keyword evidence="1" id="KW-0479">Metal-binding</keyword>
<feature type="domain" description="PWWP" evidence="5">
    <location>
        <begin position="107"/>
        <end position="171"/>
    </location>
</feature>
<dbReference type="AlphaFoldDB" id="A0A8B8C0H4"/>
<dbReference type="PANTHER" id="PTHR15999:SF6">
    <property type="entry name" value="ZINC FINGER CW-TYPE PWWP DOMAIN PROTEIN 2"/>
    <property type="match status" value="1"/>
</dbReference>
<feature type="compositionally biased region" description="Low complexity" evidence="4">
    <location>
        <begin position="10"/>
        <end position="26"/>
    </location>
</feature>
<evidence type="ECO:0000259" key="5">
    <source>
        <dbReference type="PROSITE" id="PS50812"/>
    </source>
</evidence>
<feature type="region of interest" description="Disordered" evidence="4">
    <location>
        <begin position="173"/>
        <end position="205"/>
    </location>
</feature>
<keyword evidence="2" id="KW-0863">Zinc-finger</keyword>
<feature type="region of interest" description="Disordered" evidence="4">
    <location>
        <begin position="1"/>
        <end position="27"/>
    </location>
</feature>
<dbReference type="RefSeq" id="XP_022309065.1">
    <property type="nucleotide sequence ID" value="XM_022453357.1"/>
</dbReference>
<proteinExistence type="predicted"/>
<dbReference type="Pfam" id="PF07496">
    <property type="entry name" value="zf-CW"/>
    <property type="match status" value="1"/>
</dbReference>
<dbReference type="SMART" id="SM00501">
    <property type="entry name" value="BRIGHT"/>
    <property type="match status" value="1"/>
</dbReference>
<dbReference type="Proteomes" id="UP000694844">
    <property type="component" value="Chromosome 9"/>
</dbReference>
<dbReference type="Gene3D" id="1.10.150.60">
    <property type="entry name" value="ARID DNA-binding domain"/>
    <property type="match status" value="1"/>
</dbReference>
<feature type="compositionally biased region" description="Basic and acidic residues" evidence="4">
    <location>
        <begin position="289"/>
        <end position="304"/>
    </location>
</feature>
<gene>
    <name evidence="9" type="primary">LOC111114852</name>
</gene>
<name>A0A8B8C0H4_CRAVI</name>
<keyword evidence="3" id="KW-0862">Zinc</keyword>
<dbReference type="OrthoDB" id="757982at2759"/>
<evidence type="ECO:0000256" key="2">
    <source>
        <dbReference type="ARBA" id="ARBA00022771"/>
    </source>
</evidence>
<feature type="compositionally biased region" description="Polar residues" evidence="4">
    <location>
        <begin position="277"/>
        <end position="288"/>
    </location>
</feature>
<evidence type="ECO:0000256" key="3">
    <source>
        <dbReference type="ARBA" id="ARBA00022833"/>
    </source>
</evidence>
<evidence type="ECO:0000259" key="7">
    <source>
        <dbReference type="PROSITE" id="PS51050"/>
    </source>
</evidence>
<protein>
    <submittedName>
        <fullName evidence="9">Uncharacterized protein LOC111114852</fullName>
    </submittedName>
</protein>
<dbReference type="SUPFAM" id="SSF63748">
    <property type="entry name" value="Tudor/PWWP/MBT"/>
    <property type="match status" value="1"/>
</dbReference>
<dbReference type="CDD" id="cd16100">
    <property type="entry name" value="ARID"/>
    <property type="match status" value="1"/>
</dbReference>
<dbReference type="PROSITE" id="PS51011">
    <property type="entry name" value="ARID"/>
    <property type="match status" value="1"/>
</dbReference>
<dbReference type="GO" id="GO:0003677">
    <property type="term" value="F:DNA binding"/>
    <property type="evidence" value="ECO:0007669"/>
    <property type="project" value="InterPro"/>
</dbReference>
<dbReference type="GO" id="GO:0008270">
    <property type="term" value="F:zinc ion binding"/>
    <property type="evidence" value="ECO:0007669"/>
    <property type="project" value="UniProtKB-KW"/>
</dbReference>
<dbReference type="SMART" id="SM01014">
    <property type="entry name" value="ARID"/>
    <property type="match status" value="1"/>
</dbReference>
<dbReference type="InterPro" id="IPR042778">
    <property type="entry name" value="ZCWPW1/ZCWPW2"/>
</dbReference>
<dbReference type="InterPro" id="IPR036431">
    <property type="entry name" value="ARID_dom_sf"/>
</dbReference>
<dbReference type="Pfam" id="PF00855">
    <property type="entry name" value="PWWP"/>
    <property type="match status" value="1"/>
</dbReference>
<dbReference type="GeneID" id="111114852"/>
<evidence type="ECO:0000313" key="8">
    <source>
        <dbReference type="Proteomes" id="UP000694844"/>
    </source>
</evidence>
<dbReference type="Gene3D" id="2.30.30.140">
    <property type="match status" value="1"/>
</dbReference>
<dbReference type="InterPro" id="IPR000313">
    <property type="entry name" value="PWWP_dom"/>
</dbReference>
<dbReference type="SUPFAM" id="SSF46774">
    <property type="entry name" value="ARID-like"/>
    <property type="match status" value="1"/>
</dbReference>
<sequence>MSDQNALGVSPSASSSVNTSSSPKPSLTEHKQQVENFTWIQCDNVNCQKWRKIQTSEEECYDDVDWFCYMNTDPHYNSCEAAEEDYTAYDRLARRLGFKYVMSCLPVGSLVWALSTGYCRWPALVTLDPDYHYHYEVDRDGDPYRYHVEYLGKPHCHAWIPAPRVTLYGHKEEVHPEEESQNAPRKGKMDRRKKRRKKLSVPTRSQRLDVYRKSSVWEAVREADLLIPLTPQERVDTACQFRGTSSDNYKTKAKIAHPQTERKGTHHSNVRSKKSYGRQSIPKNSTEGQGERKGYCTTVEDRQRQRSRGQGRWSPVEGVGGQALAEDPGNETPESEQTGTVGSGEEMFNHKNLRMHNSLLNQSKEEGFAINVQQYKKNEKAFDHDLHRFMFRNGLRVQIAVCWHHARIGLFQLFMAVFERGGYLKVCETMQWSSVYREITDSSAQGRYGHKAKQFYHRNIFPYELYIQGKNYREIVNCLKVKQRRNKKPAAPPHTGDQVKPERSRPQKVLQDTIDRSGDMESESDLLSSDEKAVDLEEMLQELQQNSTHIVRLQDEIEEGQKSRGINIKFHDDSTPASLSEGVRETVSPEFLRTGLPGERAHCVPSIHFTSSGSSQSCELLHELQAMEDEFDELDREINTLISENDACRL</sequence>
<dbReference type="InterPro" id="IPR011124">
    <property type="entry name" value="Znf_CW"/>
</dbReference>
<evidence type="ECO:0000256" key="1">
    <source>
        <dbReference type="ARBA" id="ARBA00022723"/>
    </source>
</evidence>
<keyword evidence="8" id="KW-1185">Reference proteome</keyword>
<feature type="region of interest" description="Disordered" evidence="4">
    <location>
        <begin position="483"/>
        <end position="527"/>
    </location>
</feature>
<organism evidence="8 9">
    <name type="scientific">Crassostrea virginica</name>
    <name type="common">Eastern oyster</name>
    <dbReference type="NCBI Taxonomy" id="6565"/>
    <lineage>
        <taxon>Eukaryota</taxon>
        <taxon>Metazoa</taxon>
        <taxon>Spiralia</taxon>
        <taxon>Lophotrochozoa</taxon>
        <taxon>Mollusca</taxon>
        <taxon>Bivalvia</taxon>
        <taxon>Autobranchia</taxon>
        <taxon>Pteriomorphia</taxon>
        <taxon>Ostreida</taxon>
        <taxon>Ostreoidea</taxon>
        <taxon>Ostreidae</taxon>
        <taxon>Crassostrea</taxon>
    </lineage>
</organism>
<evidence type="ECO:0000313" key="9">
    <source>
        <dbReference type="RefSeq" id="XP_022309065.1"/>
    </source>
</evidence>
<feature type="domain" description="ARID" evidence="6">
    <location>
        <begin position="376"/>
        <end position="468"/>
    </location>
</feature>
<dbReference type="PROSITE" id="PS50812">
    <property type="entry name" value="PWWP"/>
    <property type="match status" value="1"/>
</dbReference>
<evidence type="ECO:0000256" key="4">
    <source>
        <dbReference type="SAM" id="MobiDB-lite"/>
    </source>
</evidence>
<accession>A0A8B8C0H4</accession>
<dbReference type="GO" id="GO:0005634">
    <property type="term" value="C:nucleus"/>
    <property type="evidence" value="ECO:0007669"/>
    <property type="project" value="TreeGrafter"/>
</dbReference>
<feature type="compositionally biased region" description="Basic residues" evidence="4">
    <location>
        <begin position="264"/>
        <end position="276"/>
    </location>
</feature>
<evidence type="ECO:0000259" key="6">
    <source>
        <dbReference type="PROSITE" id="PS51011"/>
    </source>
</evidence>
<reference evidence="9" key="1">
    <citation type="submission" date="2025-08" db="UniProtKB">
        <authorList>
            <consortium name="RefSeq"/>
        </authorList>
    </citation>
    <scope>IDENTIFICATION</scope>
    <source>
        <tissue evidence="9">Whole sample</tissue>
    </source>
</reference>
<feature type="compositionally biased region" description="Basic residues" evidence="4">
    <location>
        <begin position="185"/>
        <end position="199"/>
    </location>
</feature>
<dbReference type="PROSITE" id="PS51050">
    <property type="entry name" value="ZF_CW"/>
    <property type="match status" value="1"/>
</dbReference>
<dbReference type="PANTHER" id="PTHR15999">
    <property type="entry name" value="ZINC FINGER CW-TYPE PWWP DOMAIN PROTEIN 1"/>
    <property type="match status" value="1"/>
</dbReference>
<feature type="domain" description="CW-type" evidence="7">
    <location>
        <begin position="33"/>
        <end position="87"/>
    </location>
</feature>